<feature type="region of interest" description="Disordered" evidence="1">
    <location>
        <begin position="54"/>
        <end position="81"/>
    </location>
</feature>
<gene>
    <name evidence="2" type="ORF">ILUMI_18657</name>
</gene>
<proteinExistence type="predicted"/>
<evidence type="ECO:0000313" key="3">
    <source>
        <dbReference type="Proteomes" id="UP000801492"/>
    </source>
</evidence>
<protein>
    <submittedName>
        <fullName evidence="2">Uncharacterized protein</fullName>
    </submittedName>
</protein>
<reference evidence="2" key="1">
    <citation type="submission" date="2019-08" db="EMBL/GenBank/DDBJ databases">
        <title>The genome of the North American firefly Photinus pyralis.</title>
        <authorList>
            <consortium name="Photinus pyralis genome working group"/>
            <person name="Fallon T.R."/>
            <person name="Sander Lower S.E."/>
            <person name="Weng J.-K."/>
        </authorList>
    </citation>
    <scope>NUCLEOTIDE SEQUENCE</scope>
    <source>
        <strain evidence="2">TRF0915ILg1</strain>
        <tissue evidence="2">Whole body</tissue>
    </source>
</reference>
<accession>A0A8K0G3X9</accession>
<dbReference type="EMBL" id="VTPC01083068">
    <property type="protein sequence ID" value="KAF2887517.1"/>
    <property type="molecule type" value="Genomic_DNA"/>
</dbReference>
<dbReference type="Proteomes" id="UP000801492">
    <property type="component" value="Unassembled WGS sequence"/>
</dbReference>
<sequence length="81" mass="9681">MGFGKDCFWNELKAMESKRRKEIKKIKDTDKQLKVKTAEILQVWKEEYTEKFKNAEENQTGITEGTERNQQRKEEEIGKIN</sequence>
<feature type="compositionally biased region" description="Basic and acidic residues" evidence="1">
    <location>
        <begin position="65"/>
        <end position="81"/>
    </location>
</feature>
<evidence type="ECO:0000313" key="2">
    <source>
        <dbReference type="EMBL" id="KAF2887517.1"/>
    </source>
</evidence>
<name>A0A8K0G3X9_IGNLU</name>
<dbReference type="AlphaFoldDB" id="A0A8K0G3X9"/>
<comment type="caution">
    <text evidence="2">The sequence shown here is derived from an EMBL/GenBank/DDBJ whole genome shotgun (WGS) entry which is preliminary data.</text>
</comment>
<organism evidence="2 3">
    <name type="scientific">Ignelater luminosus</name>
    <name type="common">Cucubano</name>
    <name type="synonym">Pyrophorus luminosus</name>
    <dbReference type="NCBI Taxonomy" id="2038154"/>
    <lineage>
        <taxon>Eukaryota</taxon>
        <taxon>Metazoa</taxon>
        <taxon>Ecdysozoa</taxon>
        <taxon>Arthropoda</taxon>
        <taxon>Hexapoda</taxon>
        <taxon>Insecta</taxon>
        <taxon>Pterygota</taxon>
        <taxon>Neoptera</taxon>
        <taxon>Endopterygota</taxon>
        <taxon>Coleoptera</taxon>
        <taxon>Polyphaga</taxon>
        <taxon>Elateriformia</taxon>
        <taxon>Elateroidea</taxon>
        <taxon>Elateridae</taxon>
        <taxon>Agrypninae</taxon>
        <taxon>Pyrophorini</taxon>
        <taxon>Ignelater</taxon>
    </lineage>
</organism>
<evidence type="ECO:0000256" key="1">
    <source>
        <dbReference type="SAM" id="MobiDB-lite"/>
    </source>
</evidence>
<keyword evidence="3" id="KW-1185">Reference proteome</keyword>